<evidence type="ECO:0000313" key="1">
    <source>
        <dbReference type="EMBL" id="RKR87960.1"/>
    </source>
</evidence>
<proteinExistence type="predicted"/>
<reference evidence="1 2" key="1">
    <citation type="submission" date="2018-10" db="EMBL/GenBank/DDBJ databases">
        <title>Sequencing the genomes of 1000 actinobacteria strains.</title>
        <authorList>
            <person name="Klenk H.-P."/>
        </authorList>
    </citation>
    <scope>NUCLEOTIDE SEQUENCE [LARGE SCALE GENOMIC DNA]</scope>
    <source>
        <strain evidence="1 2">DSM 45175</strain>
    </source>
</reference>
<accession>A0A495JG14</accession>
<dbReference type="EMBL" id="RBKT01000001">
    <property type="protein sequence ID" value="RKR87960.1"/>
    <property type="molecule type" value="Genomic_DNA"/>
</dbReference>
<comment type="caution">
    <text evidence="1">The sequence shown here is derived from an EMBL/GenBank/DDBJ whole genome shotgun (WGS) entry which is preliminary data.</text>
</comment>
<name>A0A495JG14_9ACTN</name>
<dbReference type="Proteomes" id="UP000277671">
    <property type="component" value="Unassembled WGS sequence"/>
</dbReference>
<gene>
    <name evidence="1" type="ORF">BDK92_2263</name>
</gene>
<evidence type="ECO:0000313" key="2">
    <source>
        <dbReference type="Proteomes" id="UP000277671"/>
    </source>
</evidence>
<evidence type="ECO:0008006" key="3">
    <source>
        <dbReference type="Google" id="ProtNLM"/>
    </source>
</evidence>
<keyword evidence="2" id="KW-1185">Reference proteome</keyword>
<dbReference type="AlphaFoldDB" id="A0A495JG14"/>
<sequence>MTDIPTIHAPCRPDWSCAACKQEWPCVVRKQQLKYLYQGNPVELGNQLRALMEQAGADLPALTEEQLADRFIGWSERPIATPDHS</sequence>
<organism evidence="1 2">
    <name type="scientific">Micromonospora pisi</name>
    <dbReference type="NCBI Taxonomy" id="589240"/>
    <lineage>
        <taxon>Bacteria</taxon>
        <taxon>Bacillati</taxon>
        <taxon>Actinomycetota</taxon>
        <taxon>Actinomycetes</taxon>
        <taxon>Micromonosporales</taxon>
        <taxon>Micromonosporaceae</taxon>
        <taxon>Micromonospora</taxon>
    </lineage>
</organism>
<protein>
    <recommendedName>
        <fullName evidence="3">Flavin reductase</fullName>
    </recommendedName>
</protein>